<evidence type="ECO:0000256" key="3">
    <source>
        <dbReference type="ARBA" id="ARBA00013646"/>
    </source>
</evidence>
<proteinExistence type="predicted"/>
<evidence type="ECO:0000256" key="2">
    <source>
        <dbReference type="ARBA" id="ARBA00012485"/>
    </source>
</evidence>
<evidence type="ECO:0000313" key="10">
    <source>
        <dbReference type="Proteomes" id="UP000085678"/>
    </source>
</evidence>
<dbReference type="InParanoid" id="A0A1S3ITU7"/>
<name>A0A1S3ITU7_LINAN</name>
<evidence type="ECO:0000256" key="7">
    <source>
        <dbReference type="ARBA" id="ARBA00053831"/>
    </source>
</evidence>
<comment type="subunit">
    <text evidence="8">Interacts with UBE2C/UbcH10 (E2 ubiquitin-conjugating enzyme). In vitro, interacts with cyclin-B.</text>
</comment>
<feature type="compositionally biased region" description="Polar residues" evidence="9">
    <location>
        <begin position="185"/>
        <end position="212"/>
    </location>
</feature>
<dbReference type="GO" id="GO:0000209">
    <property type="term" value="P:protein polyubiquitination"/>
    <property type="evidence" value="ECO:0007669"/>
    <property type="project" value="TreeGrafter"/>
</dbReference>
<dbReference type="GO" id="GO:0051865">
    <property type="term" value="P:protein autoubiquitination"/>
    <property type="evidence" value="ECO:0007669"/>
    <property type="project" value="TreeGrafter"/>
</dbReference>
<dbReference type="GO" id="GO:0005829">
    <property type="term" value="C:cytosol"/>
    <property type="evidence" value="ECO:0007669"/>
    <property type="project" value="TreeGrafter"/>
</dbReference>
<dbReference type="GO" id="GO:0005634">
    <property type="term" value="C:nucleus"/>
    <property type="evidence" value="ECO:0007669"/>
    <property type="project" value="TreeGrafter"/>
</dbReference>
<feature type="region of interest" description="Disordered" evidence="9">
    <location>
        <begin position="184"/>
        <end position="224"/>
    </location>
</feature>
<evidence type="ECO:0000256" key="8">
    <source>
        <dbReference type="ARBA" id="ARBA00064185"/>
    </source>
</evidence>
<protein>
    <recommendedName>
        <fullName evidence="3">E3 ubiquitin-protein ligase E3D</fullName>
        <ecNumber evidence="2">2.3.2.26</ecNumber>
    </recommendedName>
    <alternativeName>
        <fullName evidence="6">HECT-type E3 ubiquitin transferase E3D</fullName>
    </alternativeName>
    <alternativeName>
        <fullName evidence="5">UbcH10-binding protein with a HECT-like domain</fullName>
    </alternativeName>
    <alternativeName>
        <fullName evidence="4">Ubiquitin-conjugating enzyme E2C-binding protein</fullName>
    </alternativeName>
</protein>
<dbReference type="InterPro" id="IPR019193">
    <property type="entry name" value="UBQ-conj_enz_E2-bd_prot"/>
</dbReference>
<comment type="catalytic activity">
    <reaction evidence="1">
        <text>S-ubiquitinyl-[E2 ubiquitin-conjugating enzyme]-L-cysteine + [acceptor protein]-L-lysine = [E2 ubiquitin-conjugating enzyme]-L-cysteine + N(6)-ubiquitinyl-[acceptor protein]-L-lysine.</text>
        <dbReference type="EC" id="2.3.2.26"/>
    </reaction>
</comment>
<evidence type="ECO:0000256" key="9">
    <source>
        <dbReference type="SAM" id="MobiDB-lite"/>
    </source>
</evidence>
<dbReference type="PANTHER" id="PTHR31531">
    <property type="entry name" value="E3 UBIQUITIN-PROTEIN LIGASE E3D FAMILY MEMBER"/>
    <property type="match status" value="1"/>
</dbReference>
<dbReference type="EC" id="2.3.2.26" evidence="2"/>
<dbReference type="STRING" id="7574.A0A1S3ITU7"/>
<evidence type="ECO:0000256" key="5">
    <source>
        <dbReference type="ARBA" id="ARBA00032234"/>
    </source>
</evidence>
<dbReference type="OrthoDB" id="66510at2759"/>
<dbReference type="GO" id="GO:0043161">
    <property type="term" value="P:proteasome-mediated ubiquitin-dependent protein catabolic process"/>
    <property type="evidence" value="ECO:0007669"/>
    <property type="project" value="TreeGrafter"/>
</dbReference>
<dbReference type="GO" id="GO:0000151">
    <property type="term" value="C:ubiquitin ligase complex"/>
    <property type="evidence" value="ECO:0007669"/>
    <property type="project" value="TreeGrafter"/>
</dbReference>
<gene>
    <name evidence="11" type="primary">LOC106167390</name>
</gene>
<dbReference type="KEGG" id="lak:106167390"/>
<evidence type="ECO:0000256" key="1">
    <source>
        <dbReference type="ARBA" id="ARBA00000885"/>
    </source>
</evidence>
<accession>A0A1S3ITU7</accession>
<evidence type="ECO:0000256" key="4">
    <source>
        <dbReference type="ARBA" id="ARBA00029737"/>
    </source>
</evidence>
<dbReference type="GO" id="GO:0061630">
    <property type="term" value="F:ubiquitin protein ligase activity"/>
    <property type="evidence" value="ECO:0007669"/>
    <property type="project" value="UniProtKB-EC"/>
</dbReference>
<dbReference type="GO" id="GO:0006513">
    <property type="term" value="P:protein monoubiquitination"/>
    <property type="evidence" value="ECO:0007669"/>
    <property type="project" value="TreeGrafter"/>
</dbReference>
<dbReference type="GeneID" id="106167390"/>
<dbReference type="Pfam" id="PF09814">
    <property type="entry name" value="HECT_2"/>
    <property type="match status" value="1"/>
</dbReference>
<organism evidence="10 11">
    <name type="scientific">Lingula anatina</name>
    <name type="common">Brachiopod</name>
    <name type="synonym">Lingula unguis</name>
    <dbReference type="NCBI Taxonomy" id="7574"/>
    <lineage>
        <taxon>Eukaryota</taxon>
        <taxon>Metazoa</taxon>
        <taxon>Spiralia</taxon>
        <taxon>Lophotrochozoa</taxon>
        <taxon>Brachiopoda</taxon>
        <taxon>Linguliformea</taxon>
        <taxon>Lingulata</taxon>
        <taxon>Lingulida</taxon>
        <taxon>Linguloidea</taxon>
        <taxon>Lingulidae</taxon>
        <taxon>Lingula</taxon>
    </lineage>
</organism>
<dbReference type="RefSeq" id="XP_013401630.1">
    <property type="nucleotide sequence ID" value="XM_013546176.1"/>
</dbReference>
<dbReference type="AlphaFoldDB" id="A0A1S3ITU7"/>
<sequence length="451" mass="50834">MDCTIVNAANKKDVFPDIRLYMELKTRLRIAQFYLIFPADTFNCRNMKVDFFQDKICIQTMENESSGPCYEFSLGPAYVLPATCNGLSLSEHSELHWRMQLLTDGDGGLDLDPDPDTNLTSQGQSTADQMVDVLKSSSGPCCCSMCGEKLLQKMKFHRVLPLPSEGWADFADSWFCHTHTHEHGASNSCHGNGTESNKLGDSPSENDNASKCQTDDIHHGNKHHGNKEAIDLLKKAPFCPKEDDCFVGDTYCLIHPCQISRETVERKNQSNLLNCRRCHNQIGEMMGTHLDDHLAVKVFLHAVSLKPHGNKPERVKSTEVSLTQYMLNLSNRYTSFRFIIEHRQPADKPKPYLLFWILDQCAQVALSSIGGSRSQKVKVHPDLMVKVLYQYCGDKPTNSTVSTWLQDNTVQCVDLPKSSCFSLFSSLVSSTKILPQSLRMANDFYVGYLKR</sequence>
<dbReference type="Proteomes" id="UP000085678">
    <property type="component" value="Unplaced"/>
</dbReference>
<reference evidence="11" key="1">
    <citation type="submission" date="2025-08" db="UniProtKB">
        <authorList>
            <consortium name="RefSeq"/>
        </authorList>
    </citation>
    <scope>IDENTIFICATION</scope>
    <source>
        <tissue evidence="11">Gonads</tissue>
    </source>
</reference>
<dbReference type="PANTHER" id="PTHR31531:SF2">
    <property type="entry name" value="E3 UBIQUITIN-PROTEIN LIGASE E3D"/>
    <property type="match status" value="1"/>
</dbReference>
<dbReference type="GO" id="GO:0031624">
    <property type="term" value="F:ubiquitin conjugating enzyme binding"/>
    <property type="evidence" value="ECO:0007669"/>
    <property type="project" value="TreeGrafter"/>
</dbReference>
<keyword evidence="10" id="KW-1185">Reference proteome</keyword>
<comment type="function">
    <text evidence="7">E3 ubiquitin-protein ligase which accepts ubiquitin from specific E2 ubiquitin-conjugating enzymes, and transfers it to substrates, generally promoting their degradation by the proteasome. Independently of its E3 ubiquitin-protein ligase activity, acts as an inhibitor of CPSF3 endonuclease activity by blocking CPSF3 active site.</text>
</comment>
<evidence type="ECO:0000313" key="11">
    <source>
        <dbReference type="RefSeq" id="XP_013401630.1"/>
    </source>
</evidence>
<dbReference type="GO" id="GO:0030332">
    <property type="term" value="F:cyclin binding"/>
    <property type="evidence" value="ECO:0007669"/>
    <property type="project" value="TreeGrafter"/>
</dbReference>
<evidence type="ECO:0000256" key="6">
    <source>
        <dbReference type="ARBA" id="ARBA00032298"/>
    </source>
</evidence>